<dbReference type="AlphaFoldDB" id="A0A9P7BYZ1"/>
<gene>
    <name evidence="1" type="ORF">G6F50_018385</name>
</gene>
<dbReference type="EMBL" id="JAANIU010017628">
    <property type="protein sequence ID" value="KAG1526485.1"/>
    <property type="molecule type" value="Genomic_DNA"/>
</dbReference>
<organism evidence="1 2">
    <name type="scientific">Rhizopus delemar</name>
    <dbReference type="NCBI Taxonomy" id="936053"/>
    <lineage>
        <taxon>Eukaryota</taxon>
        <taxon>Fungi</taxon>
        <taxon>Fungi incertae sedis</taxon>
        <taxon>Mucoromycota</taxon>
        <taxon>Mucoromycotina</taxon>
        <taxon>Mucoromycetes</taxon>
        <taxon>Mucorales</taxon>
        <taxon>Mucorineae</taxon>
        <taxon>Rhizopodaceae</taxon>
        <taxon>Rhizopus</taxon>
    </lineage>
</organism>
<accession>A0A9P7BYZ1</accession>
<protein>
    <submittedName>
        <fullName evidence="1">Uncharacterized protein</fullName>
    </submittedName>
</protein>
<proteinExistence type="predicted"/>
<dbReference type="Proteomes" id="UP000740926">
    <property type="component" value="Unassembled WGS sequence"/>
</dbReference>
<reference evidence="1 2" key="1">
    <citation type="journal article" date="2020" name="Microb. Genom.">
        <title>Genetic diversity of clinical and environmental Mucorales isolates obtained from an investigation of mucormycosis cases among solid organ transplant recipients.</title>
        <authorList>
            <person name="Nguyen M.H."/>
            <person name="Kaul D."/>
            <person name="Muto C."/>
            <person name="Cheng S.J."/>
            <person name="Richter R.A."/>
            <person name="Bruno V.M."/>
            <person name="Liu G."/>
            <person name="Beyhan S."/>
            <person name="Sundermann A.J."/>
            <person name="Mounaud S."/>
            <person name="Pasculle A.W."/>
            <person name="Nierman W.C."/>
            <person name="Driscoll E."/>
            <person name="Cumbie R."/>
            <person name="Clancy C.J."/>
            <person name="Dupont C.L."/>
        </authorList>
    </citation>
    <scope>NUCLEOTIDE SEQUENCE [LARGE SCALE GENOMIC DNA]</scope>
    <source>
        <strain evidence="1 2">GL24</strain>
    </source>
</reference>
<keyword evidence="2" id="KW-1185">Reference proteome</keyword>
<name>A0A9P7BYZ1_9FUNG</name>
<sequence length="94" mass="9843">MPDTSERPLLVPADAPSVDVTSVVIAVVSSSMPKVMPILAIMPTWMGTRANASENGMGAAAADAARPAAMFTSISARFFFTSRAFLLRVDKALA</sequence>
<evidence type="ECO:0000313" key="2">
    <source>
        <dbReference type="Proteomes" id="UP000740926"/>
    </source>
</evidence>
<comment type="caution">
    <text evidence="1">The sequence shown here is derived from an EMBL/GenBank/DDBJ whole genome shotgun (WGS) entry which is preliminary data.</text>
</comment>
<evidence type="ECO:0000313" key="1">
    <source>
        <dbReference type="EMBL" id="KAG1526485.1"/>
    </source>
</evidence>